<evidence type="ECO:0000259" key="2">
    <source>
        <dbReference type="Pfam" id="PF00534"/>
    </source>
</evidence>
<evidence type="ECO:0000256" key="1">
    <source>
        <dbReference type="ARBA" id="ARBA00022679"/>
    </source>
</evidence>
<reference evidence="3 4" key="1">
    <citation type="submission" date="2023-04" db="EMBL/GenBank/DDBJ databases">
        <title>Draft genome sequence of acteroides sedimenti strain YN3PY1.</title>
        <authorList>
            <person name="Yoshida N."/>
        </authorList>
    </citation>
    <scope>NUCLEOTIDE SEQUENCE [LARGE SCALE GENOMIC DNA]</scope>
    <source>
        <strain evidence="3 4">YN3PY1</strain>
    </source>
</reference>
<dbReference type="SUPFAM" id="SSF53756">
    <property type="entry name" value="UDP-Glycosyltransferase/glycogen phosphorylase"/>
    <property type="match status" value="1"/>
</dbReference>
<evidence type="ECO:0000313" key="4">
    <source>
        <dbReference type="Proteomes" id="UP001496674"/>
    </source>
</evidence>
<dbReference type="Proteomes" id="UP001496674">
    <property type="component" value="Chromosome"/>
</dbReference>
<keyword evidence="1" id="KW-0808">Transferase</keyword>
<protein>
    <submittedName>
        <fullName evidence="3">Polysaccharide biosynthesis protein</fullName>
    </submittedName>
</protein>
<dbReference type="CDD" id="cd03801">
    <property type="entry name" value="GT4_PimA-like"/>
    <property type="match status" value="1"/>
</dbReference>
<organism evidence="3 4">
    <name type="scientific">Bacteroides sedimenti</name>
    <dbReference type="NCBI Taxonomy" id="2136147"/>
    <lineage>
        <taxon>Bacteria</taxon>
        <taxon>Pseudomonadati</taxon>
        <taxon>Bacteroidota</taxon>
        <taxon>Bacteroidia</taxon>
        <taxon>Bacteroidales</taxon>
        <taxon>Bacteroidaceae</taxon>
        <taxon>Bacteroides</taxon>
    </lineage>
</organism>
<keyword evidence="4" id="KW-1185">Reference proteome</keyword>
<proteinExistence type="predicted"/>
<dbReference type="EMBL" id="AP028055">
    <property type="protein sequence ID" value="BEG98580.1"/>
    <property type="molecule type" value="Genomic_DNA"/>
</dbReference>
<evidence type="ECO:0000313" key="3">
    <source>
        <dbReference type="EMBL" id="BEG98580.1"/>
    </source>
</evidence>
<name>A0ABM8I953_9BACE</name>
<feature type="domain" description="Glycosyl transferase family 1" evidence="2">
    <location>
        <begin position="170"/>
        <end position="324"/>
    </location>
</feature>
<dbReference type="Pfam" id="PF00534">
    <property type="entry name" value="Glycos_transf_1"/>
    <property type="match status" value="1"/>
</dbReference>
<dbReference type="PANTHER" id="PTHR46401">
    <property type="entry name" value="GLYCOSYLTRANSFERASE WBBK-RELATED"/>
    <property type="match status" value="1"/>
</dbReference>
<gene>
    <name evidence="3" type="ORF">BSYN_08450</name>
</gene>
<dbReference type="InterPro" id="IPR001296">
    <property type="entry name" value="Glyco_trans_1"/>
</dbReference>
<dbReference type="Gene3D" id="3.40.50.2000">
    <property type="entry name" value="Glycogen Phosphorylase B"/>
    <property type="match status" value="2"/>
</dbReference>
<dbReference type="PANTHER" id="PTHR46401:SF2">
    <property type="entry name" value="GLYCOSYLTRANSFERASE WBBK-RELATED"/>
    <property type="match status" value="1"/>
</dbReference>
<accession>A0ABM8I953</accession>
<dbReference type="RefSeq" id="WP_353333624.1">
    <property type="nucleotide sequence ID" value="NZ_AP028055.1"/>
</dbReference>
<sequence length="362" mass="41968">MKDIIIVCPSLDPENVSGVSSVARFIISNNPSVNYSHFELGKKNEEKGGVFRVFRIVNNLKQWIKFLNKRRGSIIHYNFPITRKSALRDPLFMLIARLFLCKLIIHLHGGNYLENNKTSFWVSWILKRVFSLKCPIIVLSPNEKSILERKFNAKNVHTLPNCVDLTNSDDFERKINIDKPLTILYIGRIVETKGLNYMFDAFKILKDKGVPFSLIFAGEEERNSNFIERFRNLLDRQFIYKGIVLGKDKDELFKKADVFLLPSFYEGLPLSLLESMSFGLTPIVTNVGSINYCVTNEENGIIIKDHNSTDIVNAIEYLHNNRENLFIWGCKSKEKIKCLFDPKEYIYNLNKIYDTLFTNNID</sequence>